<sequence length="212" mass="24234">KLLMEPLYQQEMLLYSRHKNELTTWKNKEELLKAQKKALLSKLNKELRKGADESETLRQLEALQKNRGEKPVRYKFIFNDATTAAIKDQLCGQWRSVGIMSDEAGIIFDGYTLSELPFINKMWDGSVLSVDRKNEPEQMIENARMTLSLMVQPGLFDRYMERKGSVARDSGFLARCLISKPATTQGKRFINGAVTPGGSLTAFHERLMELAR</sequence>
<name>A0AAN3H5V3_ECOLX</name>
<feature type="non-terminal residue" evidence="1">
    <location>
        <position position="1"/>
    </location>
</feature>
<evidence type="ECO:0000313" key="1">
    <source>
        <dbReference type="EMBL" id="EFG2164188.1"/>
    </source>
</evidence>
<comment type="caution">
    <text evidence="1">The sequence shown here is derived from an EMBL/GenBank/DDBJ whole genome shotgun (WGS) entry which is preliminary data.</text>
</comment>
<dbReference type="Proteomes" id="UP000534332">
    <property type="component" value="Unassembled WGS sequence"/>
</dbReference>
<dbReference type="InterPro" id="IPR025048">
    <property type="entry name" value="DUF3987"/>
</dbReference>
<protein>
    <submittedName>
        <fullName evidence="1">DUF3987 domain-containing protein</fullName>
    </submittedName>
</protein>
<dbReference type="Pfam" id="PF13148">
    <property type="entry name" value="DUF3987"/>
    <property type="match status" value="1"/>
</dbReference>
<accession>A0AAN3H5V3</accession>
<dbReference type="AlphaFoldDB" id="A0AAN3H5V3"/>
<proteinExistence type="predicted"/>
<feature type="non-terminal residue" evidence="1">
    <location>
        <position position="212"/>
    </location>
</feature>
<dbReference type="EMBL" id="AASSGK010000206">
    <property type="protein sequence ID" value="EFG2164188.1"/>
    <property type="molecule type" value="Genomic_DNA"/>
</dbReference>
<organism evidence="1 2">
    <name type="scientific">Escherichia coli</name>
    <dbReference type="NCBI Taxonomy" id="562"/>
    <lineage>
        <taxon>Bacteria</taxon>
        <taxon>Pseudomonadati</taxon>
        <taxon>Pseudomonadota</taxon>
        <taxon>Gammaproteobacteria</taxon>
        <taxon>Enterobacterales</taxon>
        <taxon>Enterobacteriaceae</taxon>
        <taxon>Escherichia</taxon>
    </lineage>
</organism>
<reference evidence="1 2" key="1">
    <citation type="submission" date="2020-02" db="EMBL/GenBank/DDBJ databases">
        <authorList>
            <person name="Ashton P.M."/>
            <person name="Dallman T."/>
            <person name="Nair S."/>
            <person name="De Pinna E."/>
            <person name="Peters T."/>
            <person name="Grant K."/>
        </authorList>
    </citation>
    <scope>NUCLEOTIDE SEQUENCE [LARGE SCALE GENOMIC DNA]</scope>
    <source>
        <strain evidence="1 2">188143</strain>
    </source>
</reference>
<gene>
    <name evidence="1" type="ORF">BRV02_005413</name>
</gene>
<evidence type="ECO:0000313" key="2">
    <source>
        <dbReference type="Proteomes" id="UP000534332"/>
    </source>
</evidence>